<keyword evidence="11" id="KW-1185">Reference proteome</keyword>
<evidence type="ECO:0000256" key="2">
    <source>
        <dbReference type="ARBA" id="ARBA00008066"/>
    </source>
</evidence>
<evidence type="ECO:0000256" key="4">
    <source>
        <dbReference type="ARBA" id="ARBA00022692"/>
    </source>
</evidence>
<evidence type="ECO:0000313" key="11">
    <source>
        <dbReference type="Proteomes" id="UP000001996"/>
    </source>
</evidence>
<dbReference type="AlphaFoldDB" id="A5E793"/>
<dbReference type="InParanoid" id="A5E793"/>
<organism evidence="10 11">
    <name type="scientific">Lodderomyces elongisporus (strain ATCC 11503 / CBS 2605 / JCM 1781 / NBRC 1676 / NRRL YB-4239)</name>
    <name type="common">Yeast</name>
    <name type="synonym">Saccharomyces elongisporus</name>
    <dbReference type="NCBI Taxonomy" id="379508"/>
    <lineage>
        <taxon>Eukaryota</taxon>
        <taxon>Fungi</taxon>
        <taxon>Dikarya</taxon>
        <taxon>Ascomycota</taxon>
        <taxon>Saccharomycotina</taxon>
        <taxon>Pichiomycetes</taxon>
        <taxon>Debaryomycetaceae</taxon>
        <taxon>Candida/Lodderomyces clade</taxon>
        <taxon>Lodderomyces</taxon>
    </lineage>
</organism>
<name>A5E793_LODEL</name>
<evidence type="ECO:0000256" key="1">
    <source>
        <dbReference type="ARBA" id="ARBA00004141"/>
    </source>
</evidence>
<dbReference type="GO" id="GO:0090513">
    <property type="term" value="P:L-histidine transmembrane import into vacuole"/>
    <property type="evidence" value="ECO:0007669"/>
    <property type="project" value="EnsemblFungi"/>
</dbReference>
<dbReference type="GO" id="GO:0007034">
    <property type="term" value="P:vacuolar transport"/>
    <property type="evidence" value="ECO:0007669"/>
    <property type="project" value="EnsemblFungi"/>
</dbReference>
<dbReference type="eggNOG" id="KOG1303">
    <property type="taxonomic scope" value="Eukaryota"/>
</dbReference>
<comment type="similarity">
    <text evidence="2">Belongs to the amino acid/polyamine transporter 2 family.</text>
</comment>
<evidence type="ECO:0000313" key="10">
    <source>
        <dbReference type="EMBL" id="EDK47301.1"/>
    </source>
</evidence>
<keyword evidence="5" id="KW-0029">Amino-acid transport</keyword>
<evidence type="ECO:0000256" key="6">
    <source>
        <dbReference type="ARBA" id="ARBA00022989"/>
    </source>
</evidence>
<accession>A5E793</accession>
<dbReference type="InterPro" id="IPR013057">
    <property type="entry name" value="AA_transpt_TM"/>
</dbReference>
<keyword evidence="7 8" id="KW-0472">Membrane</keyword>
<feature type="transmembrane region" description="Helical" evidence="8">
    <location>
        <begin position="528"/>
        <end position="545"/>
    </location>
</feature>
<evidence type="ECO:0000256" key="3">
    <source>
        <dbReference type="ARBA" id="ARBA00022448"/>
    </source>
</evidence>
<evidence type="ECO:0000256" key="7">
    <source>
        <dbReference type="ARBA" id="ARBA00023136"/>
    </source>
</evidence>
<feature type="transmembrane region" description="Helical" evidence="8">
    <location>
        <begin position="587"/>
        <end position="607"/>
    </location>
</feature>
<gene>
    <name evidence="10" type="ORF">LELG_05482</name>
</gene>
<dbReference type="GO" id="GO:0005290">
    <property type="term" value="F:L-histidine transmembrane transporter activity"/>
    <property type="evidence" value="ECO:0007669"/>
    <property type="project" value="EnsemblFungi"/>
</dbReference>
<dbReference type="EMBL" id="CH981533">
    <property type="protein sequence ID" value="EDK47301.1"/>
    <property type="molecule type" value="Genomic_DNA"/>
</dbReference>
<feature type="domain" description="Amino acid transporter transmembrane" evidence="9">
    <location>
        <begin position="205"/>
        <end position="607"/>
    </location>
</feature>
<feature type="transmembrane region" description="Helical" evidence="8">
    <location>
        <begin position="341"/>
        <end position="364"/>
    </location>
</feature>
<evidence type="ECO:0000256" key="5">
    <source>
        <dbReference type="ARBA" id="ARBA00022970"/>
    </source>
</evidence>
<dbReference type="KEGG" id="lel:PVL30_005023"/>
<sequence>MSFDPNESSYLLSRRPSQTILDNPIGSFKGPNSLHNFASSFTRAQFFNASKIDNNIHKKRSFFVDGQSSQRDGADFNEDETFDPEYMVPSVRGERLSSVVHDLHNRNQLFMNHPSNDLDSAVMSPNNEVFYHDDIINSINDSRSRQGSTVGVGGIPIGASRKRARLQPSFSSLRSSISLATTASQVLLKKIEDGEGNIVTVLAGQSTSPQTIFNSVNVLIGVGLLALPVGLMKAGWILGIPILLACGLVTYWTAKLLSKAMDVDSTIMTYADLGYAAYGSTAKLIISLLFSIDLMGAGVSLIILFSDSLSGVFSDNDTTTKLITFCILTPFTFLPLSILSIFSLFGIMSTITITILVMVCGLIKQTSPGSLVEIMPTNLWPTSLPNLLIAVGILMAPFGGHAIFPNLKSDMRHPEKFTKSLKYTYAITLATDTSMAVIGFLMFGAKCSNEITNTLLDTKGYPSWCYPLISGLICIIPLAKTPLNAKPIISALDVLLGVANADAAGSSPSTSSFMGSKIGGWITTTTRFLIRVGVNAIFVGLAIVFPEFEKIIGILGASICFIICIILPGLFYLRLCGNKIPFWERTVVSFVVLVSCILAILASWAVIVY</sequence>
<dbReference type="PANTHER" id="PTHR22950:SF692">
    <property type="entry name" value="TRANSMEMBRANE AMINO ACID TRANSPORTER FAMILY PROTEIN"/>
    <property type="match status" value="1"/>
</dbReference>
<feature type="transmembrane region" description="Helical" evidence="8">
    <location>
        <begin position="425"/>
        <end position="445"/>
    </location>
</feature>
<feature type="transmembrane region" description="Helical" evidence="8">
    <location>
        <begin position="212"/>
        <end position="230"/>
    </location>
</feature>
<keyword evidence="3" id="KW-0813">Transport</keyword>
<evidence type="ECO:0000256" key="8">
    <source>
        <dbReference type="SAM" id="Phobius"/>
    </source>
</evidence>
<dbReference type="VEuPathDB" id="FungiDB:LELG_05482"/>
<protein>
    <recommendedName>
        <fullName evidence="9">Amino acid transporter transmembrane domain-containing protein</fullName>
    </recommendedName>
</protein>
<dbReference type="GeneID" id="5230418"/>
<feature type="transmembrane region" description="Helical" evidence="8">
    <location>
        <begin position="236"/>
        <end position="254"/>
    </location>
</feature>
<reference evidence="10 11" key="1">
    <citation type="journal article" date="2009" name="Nature">
        <title>Evolution of pathogenicity and sexual reproduction in eight Candida genomes.</title>
        <authorList>
            <person name="Butler G."/>
            <person name="Rasmussen M.D."/>
            <person name="Lin M.F."/>
            <person name="Santos M.A."/>
            <person name="Sakthikumar S."/>
            <person name="Munro C.A."/>
            <person name="Rheinbay E."/>
            <person name="Grabherr M."/>
            <person name="Forche A."/>
            <person name="Reedy J.L."/>
            <person name="Agrafioti I."/>
            <person name="Arnaud M.B."/>
            <person name="Bates S."/>
            <person name="Brown A.J."/>
            <person name="Brunke S."/>
            <person name="Costanzo M.C."/>
            <person name="Fitzpatrick D.A."/>
            <person name="de Groot P.W."/>
            <person name="Harris D."/>
            <person name="Hoyer L.L."/>
            <person name="Hube B."/>
            <person name="Klis F.M."/>
            <person name="Kodira C."/>
            <person name="Lennard N."/>
            <person name="Logue M.E."/>
            <person name="Martin R."/>
            <person name="Neiman A.M."/>
            <person name="Nikolaou E."/>
            <person name="Quail M.A."/>
            <person name="Quinn J."/>
            <person name="Santos M.C."/>
            <person name="Schmitzberger F.F."/>
            <person name="Sherlock G."/>
            <person name="Shah P."/>
            <person name="Silverstein K.A."/>
            <person name="Skrzypek M.S."/>
            <person name="Soll D."/>
            <person name="Staggs R."/>
            <person name="Stansfield I."/>
            <person name="Stumpf M.P."/>
            <person name="Sudbery P.E."/>
            <person name="Srikantha T."/>
            <person name="Zeng Q."/>
            <person name="Berman J."/>
            <person name="Berriman M."/>
            <person name="Heitman J."/>
            <person name="Gow N.A."/>
            <person name="Lorenz M.C."/>
            <person name="Birren B.W."/>
            <person name="Kellis M."/>
            <person name="Cuomo C.A."/>
        </authorList>
    </citation>
    <scope>NUCLEOTIDE SEQUENCE [LARGE SCALE GENOMIC DNA]</scope>
    <source>
        <strain evidence="11">ATCC 11503 / BCRC 21390 / CBS 2605 / JCM 1781 / NBRC 1676 / NRRL YB-4239</strain>
    </source>
</reference>
<dbReference type="Pfam" id="PF01490">
    <property type="entry name" value="Aa_trans"/>
    <property type="match status" value="1"/>
</dbReference>
<dbReference type="RefSeq" id="XP_001523256.1">
    <property type="nucleotide sequence ID" value="XM_001523206.1"/>
</dbReference>
<feature type="transmembrane region" description="Helical" evidence="8">
    <location>
        <begin position="384"/>
        <end position="404"/>
    </location>
</feature>
<feature type="transmembrane region" description="Helical" evidence="8">
    <location>
        <begin position="284"/>
        <end position="306"/>
    </location>
</feature>
<dbReference type="PANTHER" id="PTHR22950">
    <property type="entry name" value="AMINO ACID TRANSPORTER"/>
    <property type="match status" value="1"/>
</dbReference>
<dbReference type="GO" id="GO:0015186">
    <property type="term" value="F:L-glutamine transmembrane transporter activity"/>
    <property type="evidence" value="ECO:0007669"/>
    <property type="project" value="EnsemblFungi"/>
</dbReference>
<dbReference type="FunCoup" id="A5E793">
    <property type="interactions" value="314"/>
</dbReference>
<keyword evidence="4 8" id="KW-0812">Transmembrane</keyword>
<dbReference type="GO" id="GO:0000329">
    <property type="term" value="C:fungal-type vacuole membrane"/>
    <property type="evidence" value="ECO:0007669"/>
    <property type="project" value="EnsemblFungi"/>
</dbReference>
<comment type="subcellular location">
    <subcellularLocation>
        <location evidence="1">Membrane</location>
        <topology evidence="1">Multi-pass membrane protein</topology>
    </subcellularLocation>
</comment>
<dbReference type="OrthoDB" id="655540at2759"/>
<dbReference type="Proteomes" id="UP000001996">
    <property type="component" value="Unassembled WGS sequence"/>
</dbReference>
<dbReference type="HOGENOM" id="CLU_009646_8_2_1"/>
<dbReference type="GO" id="GO:0015188">
    <property type="term" value="F:L-isoleucine transmembrane transporter activity"/>
    <property type="evidence" value="ECO:0007669"/>
    <property type="project" value="EnsemblFungi"/>
</dbReference>
<feature type="transmembrane region" description="Helical" evidence="8">
    <location>
        <begin position="551"/>
        <end position="575"/>
    </location>
</feature>
<keyword evidence="6 8" id="KW-1133">Transmembrane helix</keyword>
<proteinExistence type="inferred from homology"/>
<dbReference type="GO" id="GO:0005302">
    <property type="term" value="F:L-tyrosine transmembrane transporter activity"/>
    <property type="evidence" value="ECO:0007669"/>
    <property type="project" value="EnsemblFungi"/>
</dbReference>
<dbReference type="GO" id="GO:0015824">
    <property type="term" value="P:proline transport"/>
    <property type="evidence" value="ECO:0007669"/>
    <property type="project" value="EnsemblFungi"/>
</dbReference>
<evidence type="ECO:0000259" key="9">
    <source>
        <dbReference type="Pfam" id="PF01490"/>
    </source>
</evidence>
<dbReference type="OMA" id="MKWTHIA"/>